<feature type="compositionally biased region" description="Basic and acidic residues" evidence="16">
    <location>
        <begin position="1014"/>
        <end position="1038"/>
    </location>
</feature>
<dbReference type="PROSITE" id="PS51568">
    <property type="entry name" value="SAM_MT43_SET2_1"/>
    <property type="match status" value="1"/>
</dbReference>
<feature type="compositionally biased region" description="Basic and acidic residues" evidence="16">
    <location>
        <begin position="668"/>
        <end position="679"/>
    </location>
</feature>
<dbReference type="EC" id="2.1.1.359" evidence="4"/>
<keyword evidence="22" id="KW-1185">Reference proteome</keyword>
<dbReference type="InterPro" id="IPR046341">
    <property type="entry name" value="SET_dom_sf"/>
</dbReference>
<feature type="compositionally biased region" description="Low complexity" evidence="16">
    <location>
        <begin position="795"/>
        <end position="804"/>
    </location>
</feature>
<evidence type="ECO:0000256" key="13">
    <source>
        <dbReference type="ARBA" id="ARBA00023242"/>
    </source>
</evidence>
<evidence type="ECO:0000256" key="9">
    <source>
        <dbReference type="ARBA" id="ARBA00022679"/>
    </source>
</evidence>
<gene>
    <name evidence="21" type="primary">SET2</name>
    <name evidence="21" type="ORF">G3M48_004933</name>
</gene>
<keyword evidence="7" id="KW-0678">Repressor</keyword>
<dbReference type="SMART" id="SM00456">
    <property type="entry name" value="WW"/>
    <property type="match status" value="1"/>
</dbReference>
<evidence type="ECO:0000256" key="2">
    <source>
        <dbReference type="ARBA" id="ARBA00004123"/>
    </source>
</evidence>
<evidence type="ECO:0000259" key="18">
    <source>
        <dbReference type="PROSITE" id="PS50280"/>
    </source>
</evidence>
<reference evidence="21 22" key="1">
    <citation type="submission" date="2020-02" db="EMBL/GenBank/DDBJ databases">
        <title>Comparative genomics of the hypocrealean fungal genus Beauvera.</title>
        <authorList>
            <person name="Showalter D.N."/>
            <person name="Bushley K.E."/>
            <person name="Rehner S.A."/>
        </authorList>
    </citation>
    <scope>NUCLEOTIDE SEQUENCE [LARGE SCALE GENOMIC DNA]</scope>
    <source>
        <strain evidence="21 22">ARSEF4384</strain>
    </source>
</reference>
<feature type="region of interest" description="Disordered" evidence="16">
    <location>
        <begin position="662"/>
        <end position="714"/>
    </location>
</feature>
<feature type="region of interest" description="Disordered" evidence="16">
    <location>
        <begin position="906"/>
        <end position="1058"/>
    </location>
</feature>
<evidence type="ECO:0000259" key="19">
    <source>
        <dbReference type="PROSITE" id="PS50868"/>
    </source>
</evidence>
<comment type="subcellular location">
    <subcellularLocation>
        <location evidence="3">Chromosome</location>
    </subcellularLocation>
    <subcellularLocation>
        <location evidence="2">Nucleus</location>
    </subcellularLocation>
</comment>
<feature type="domain" description="SET" evidence="18">
    <location>
        <begin position="336"/>
        <end position="453"/>
    </location>
</feature>
<accession>A0AAW0RS49</accession>
<feature type="compositionally biased region" description="Pro residues" evidence="16">
    <location>
        <begin position="992"/>
        <end position="1003"/>
    </location>
</feature>
<dbReference type="InterPro" id="IPR025788">
    <property type="entry name" value="Set2_fungi"/>
</dbReference>
<evidence type="ECO:0000256" key="4">
    <source>
        <dbReference type="ARBA" id="ARBA00012178"/>
    </source>
</evidence>
<dbReference type="InterPro" id="IPR044437">
    <property type="entry name" value="SETD2/Set2_SET"/>
</dbReference>
<keyword evidence="6" id="KW-0158">Chromosome</keyword>
<dbReference type="GO" id="GO:0006355">
    <property type="term" value="P:regulation of DNA-templated transcription"/>
    <property type="evidence" value="ECO:0007669"/>
    <property type="project" value="InterPro"/>
</dbReference>
<evidence type="ECO:0000259" key="20">
    <source>
        <dbReference type="PROSITE" id="PS51215"/>
    </source>
</evidence>
<dbReference type="InterPro" id="IPR006560">
    <property type="entry name" value="AWS_dom"/>
</dbReference>
<evidence type="ECO:0000259" key="17">
    <source>
        <dbReference type="PROSITE" id="PS50020"/>
    </source>
</evidence>
<feature type="domain" description="AWS" evidence="20">
    <location>
        <begin position="280"/>
        <end position="334"/>
    </location>
</feature>
<proteinExistence type="predicted"/>
<keyword evidence="11" id="KW-0805">Transcription regulation</keyword>
<dbReference type="InterPro" id="IPR050777">
    <property type="entry name" value="SET2_Histone-Lys_MeTrsfase"/>
</dbReference>
<dbReference type="Pfam" id="PF08236">
    <property type="entry name" value="SRI"/>
    <property type="match status" value="1"/>
</dbReference>
<evidence type="ECO:0000256" key="6">
    <source>
        <dbReference type="ARBA" id="ARBA00022454"/>
    </source>
</evidence>
<feature type="compositionally biased region" description="Basic and acidic residues" evidence="16">
    <location>
        <begin position="1048"/>
        <end position="1058"/>
    </location>
</feature>
<evidence type="ECO:0000313" key="22">
    <source>
        <dbReference type="Proteomes" id="UP001397290"/>
    </source>
</evidence>
<dbReference type="AlphaFoldDB" id="A0AAW0RS49"/>
<keyword evidence="12" id="KW-0804">Transcription</keyword>
<feature type="compositionally biased region" description="Polar residues" evidence="16">
    <location>
        <begin position="705"/>
        <end position="714"/>
    </location>
</feature>
<protein>
    <recommendedName>
        <fullName evidence="5">Histone-lysine N-methyltransferase, H3 lysine-36 specific</fullName>
        <ecNumber evidence="4">2.1.1.359</ecNumber>
    </recommendedName>
    <alternativeName>
        <fullName evidence="14">SET domain-containing protein 2</fullName>
    </alternativeName>
</protein>
<dbReference type="SUPFAM" id="SSF51045">
    <property type="entry name" value="WW domain"/>
    <property type="match status" value="1"/>
</dbReference>
<dbReference type="CDD" id="cd00201">
    <property type="entry name" value="WW"/>
    <property type="match status" value="1"/>
</dbReference>
<dbReference type="PROSITE" id="PS50020">
    <property type="entry name" value="WW_DOMAIN_2"/>
    <property type="match status" value="1"/>
</dbReference>
<evidence type="ECO:0000256" key="15">
    <source>
        <dbReference type="ARBA" id="ARBA00047545"/>
    </source>
</evidence>
<name>A0AAW0RS49_9HYPO</name>
<evidence type="ECO:0000256" key="16">
    <source>
        <dbReference type="SAM" id="MobiDB-lite"/>
    </source>
</evidence>
<evidence type="ECO:0000256" key="8">
    <source>
        <dbReference type="ARBA" id="ARBA00022603"/>
    </source>
</evidence>
<comment type="caution">
    <text evidence="21">The sequence shown here is derived from an EMBL/GenBank/DDBJ whole genome shotgun (WGS) entry which is preliminary data.</text>
</comment>
<evidence type="ECO:0000256" key="11">
    <source>
        <dbReference type="ARBA" id="ARBA00023015"/>
    </source>
</evidence>
<dbReference type="PROSITE" id="PS51215">
    <property type="entry name" value="AWS"/>
    <property type="match status" value="1"/>
</dbReference>
<dbReference type="InterPro" id="IPR001202">
    <property type="entry name" value="WW_dom"/>
</dbReference>
<dbReference type="InterPro" id="IPR013257">
    <property type="entry name" value="SRI"/>
</dbReference>
<evidence type="ECO:0000313" key="21">
    <source>
        <dbReference type="EMBL" id="KAK8145079.1"/>
    </source>
</evidence>
<dbReference type="Gene3D" id="1.10.1740.100">
    <property type="entry name" value="Set2, Rpb1 interacting domain"/>
    <property type="match status" value="1"/>
</dbReference>
<dbReference type="Pfam" id="PF00856">
    <property type="entry name" value="SET"/>
    <property type="match status" value="1"/>
</dbReference>
<evidence type="ECO:0000256" key="14">
    <source>
        <dbReference type="ARBA" id="ARBA00030091"/>
    </source>
</evidence>
<dbReference type="EMBL" id="JAAHCF010000322">
    <property type="protein sequence ID" value="KAK8145079.1"/>
    <property type="molecule type" value="Genomic_DNA"/>
</dbReference>
<evidence type="ECO:0000256" key="1">
    <source>
        <dbReference type="ARBA" id="ARBA00003901"/>
    </source>
</evidence>
<dbReference type="PANTHER" id="PTHR22884">
    <property type="entry name" value="SET DOMAIN PROTEINS"/>
    <property type="match status" value="1"/>
</dbReference>
<dbReference type="InterPro" id="IPR003616">
    <property type="entry name" value="Post-SET_dom"/>
</dbReference>
<dbReference type="PROSITE" id="PS01159">
    <property type="entry name" value="WW_DOMAIN_1"/>
    <property type="match status" value="1"/>
</dbReference>
<dbReference type="FunFam" id="1.10.1740.100:FF:000002">
    <property type="entry name" value="Histone-lysine N-methyltransferase"/>
    <property type="match status" value="1"/>
</dbReference>
<feature type="region of interest" description="Disordered" evidence="16">
    <location>
        <begin position="790"/>
        <end position="817"/>
    </location>
</feature>
<dbReference type="PROSITE" id="PS50280">
    <property type="entry name" value="SET"/>
    <property type="match status" value="1"/>
</dbReference>
<evidence type="ECO:0000256" key="3">
    <source>
        <dbReference type="ARBA" id="ARBA00004286"/>
    </source>
</evidence>
<feature type="compositionally biased region" description="Basic and acidic residues" evidence="16">
    <location>
        <begin position="807"/>
        <end position="817"/>
    </location>
</feature>
<dbReference type="GO" id="GO:0005694">
    <property type="term" value="C:chromosome"/>
    <property type="evidence" value="ECO:0007669"/>
    <property type="project" value="UniProtKB-SubCell"/>
</dbReference>
<dbReference type="Gene3D" id="2.170.270.10">
    <property type="entry name" value="SET domain"/>
    <property type="match status" value="1"/>
</dbReference>
<evidence type="ECO:0000256" key="7">
    <source>
        <dbReference type="ARBA" id="ARBA00022491"/>
    </source>
</evidence>
<sequence length="1058" mass="117862">MRVSTLYKIYIEHLTTQYSDGGRAQTRQTEYPYPLLLASLVWKRHNGSAQFTIPELAIAITTTTASSIPFCSDSAAAEYGKPLARPAQLTTAEEALLRIAPSGTSDFCLPSNGTIDGLQCLRASSATRIIIVLRRLTASPAFCAPQSPSPCSPPVNVVMKDDENATVEMQKIKLEDGINGVAAAHHAEFTTAAMTDATKGIKLESSRSPSTEGAKSRTDGNGTPSSSRPRLSRKSSRKATPTREPPLFDHLPDMTFEACKSFQVISDCLYGSKHLGSTENDAFDCDCREEWQDGVNMACGEDSDCINRATKMECSESAGNCGGGCQNQRFQRKHYADVSVIKTDKKGYGLRTDADLAANDFIFEYIGEVINEATFRRRMLQYDHEGIKHFYFMSLNKNEFVDATRKGNLGRFCNHSCVPNCYVDKWVVGDKLRMGIFALRAVSAGEELVFNYNVDRYGADPQPCYCGEPNCLRFIGGKTQTERATKLPPATIEALGIDVGDGWDTTVAKKARKKRADEDDEDYVSSLQARPLDEEDSRKVMATLMQCKEKWIAVRLLDRIQQSDDERVIHSVMRMHAYQIFKTTLHTFSDDHNVVLQVLSILDGFPRLTRNKIQDSNIEATVKELSTSEHQDVAAKSKKLLDDWSKLELAYRIRRRKFEPGMQTQSIYEDRRGPAREGDAAAVTQTPQNKAASQPINAPKGPRSNIPQRNGNFQAGNSARQRQRFGNNGPLPQGWFSAKDAGGNMYYYDKQGTTTWQRPTLPADQTPKVPSKAQQEQLMIQNIIARVTKEGTPKSSTSQQSQSSETPNKDSRSDKWRALSRDKQMKIYENTVFPHIKYVLDKFRHKLPKDDLKRLGKELSKKLVASDYKNSRVADPTAKLHEKQARKIKTYVKDFLDRAVHKYEAQKKEQGATGETGGSTVNATADLSGAADDKGDDAELSDMDMDDSPASRKRKHDDVADTELPDATPPADGPEMKRLKEDEVGAAAAAMPSPPPPPPPPPQDEGAELTEEQQALREQERALERENEEAQRLEDEAARTNGEQQEQEQNRKQEVLSH</sequence>
<dbReference type="PROSITE" id="PS50868">
    <property type="entry name" value="POST_SET"/>
    <property type="match status" value="1"/>
</dbReference>
<dbReference type="GO" id="GO:0032259">
    <property type="term" value="P:methylation"/>
    <property type="evidence" value="ECO:0007669"/>
    <property type="project" value="UniProtKB-KW"/>
</dbReference>
<dbReference type="SMART" id="SM00570">
    <property type="entry name" value="AWS"/>
    <property type="match status" value="1"/>
</dbReference>
<feature type="domain" description="WW" evidence="17">
    <location>
        <begin position="729"/>
        <end position="761"/>
    </location>
</feature>
<feature type="region of interest" description="Disordered" evidence="16">
    <location>
        <begin position="201"/>
        <end position="250"/>
    </location>
</feature>
<keyword evidence="8 21" id="KW-0489">Methyltransferase</keyword>
<feature type="domain" description="Post-SET" evidence="19">
    <location>
        <begin position="460"/>
        <end position="476"/>
    </location>
</feature>
<evidence type="ECO:0000256" key="10">
    <source>
        <dbReference type="ARBA" id="ARBA00022691"/>
    </source>
</evidence>
<dbReference type="Pfam" id="PF17907">
    <property type="entry name" value="AWS"/>
    <property type="match status" value="1"/>
</dbReference>
<keyword evidence="10" id="KW-0949">S-adenosyl-L-methionine</keyword>
<keyword evidence="13" id="KW-0539">Nucleus</keyword>
<comment type="catalytic activity">
    <reaction evidence="15">
        <text>L-lysyl(36)-[histone H3] + 3 S-adenosyl-L-methionine = N(6),N(6),N(6)-trimethyl-L-lysyl(36)-[histone H3] + 3 S-adenosyl-L-homocysteine + 3 H(+)</text>
        <dbReference type="Rhea" id="RHEA:60324"/>
        <dbReference type="Rhea" id="RHEA-COMP:9785"/>
        <dbReference type="Rhea" id="RHEA-COMP:15536"/>
        <dbReference type="ChEBI" id="CHEBI:15378"/>
        <dbReference type="ChEBI" id="CHEBI:29969"/>
        <dbReference type="ChEBI" id="CHEBI:57856"/>
        <dbReference type="ChEBI" id="CHEBI:59789"/>
        <dbReference type="ChEBI" id="CHEBI:61961"/>
        <dbReference type="EC" id="2.1.1.359"/>
    </reaction>
</comment>
<dbReference type="GO" id="GO:0005634">
    <property type="term" value="C:nucleus"/>
    <property type="evidence" value="ECO:0007669"/>
    <property type="project" value="UniProtKB-SubCell"/>
</dbReference>
<dbReference type="GO" id="GO:0140955">
    <property type="term" value="F:histone H3K36 trimethyltransferase activity"/>
    <property type="evidence" value="ECO:0007669"/>
    <property type="project" value="UniProtKB-EC"/>
</dbReference>
<evidence type="ECO:0000256" key="12">
    <source>
        <dbReference type="ARBA" id="ARBA00023163"/>
    </source>
</evidence>
<dbReference type="SUPFAM" id="SSF82199">
    <property type="entry name" value="SET domain"/>
    <property type="match status" value="1"/>
</dbReference>
<keyword evidence="9" id="KW-0808">Transferase</keyword>
<comment type="function">
    <text evidence="1">Histone methyltransferase that trimethylates histone H3 'Lys-36' forming H3K36me3. Involved in transcription elongation as well as in transcription repression.</text>
</comment>
<dbReference type="Proteomes" id="UP001397290">
    <property type="component" value="Unassembled WGS sequence"/>
</dbReference>
<dbReference type="SUPFAM" id="SSF47676">
    <property type="entry name" value="Conserved domain common to transcription factors TFIIS, elongin A, CRSP70"/>
    <property type="match status" value="1"/>
</dbReference>
<feature type="compositionally biased region" description="Polar residues" evidence="16">
    <location>
        <begin position="206"/>
        <end position="223"/>
    </location>
</feature>
<dbReference type="Gene3D" id="2.20.70.10">
    <property type="match status" value="1"/>
</dbReference>
<dbReference type="InterPro" id="IPR036020">
    <property type="entry name" value="WW_dom_sf"/>
</dbReference>
<feature type="compositionally biased region" description="Acidic residues" evidence="16">
    <location>
        <begin position="934"/>
        <end position="947"/>
    </location>
</feature>
<dbReference type="SMART" id="SM00508">
    <property type="entry name" value="PostSET"/>
    <property type="match status" value="1"/>
</dbReference>
<dbReference type="InterPro" id="IPR038190">
    <property type="entry name" value="SRI_sf"/>
</dbReference>
<dbReference type="InterPro" id="IPR035441">
    <property type="entry name" value="TFIIS/LEDGF_dom_sf"/>
</dbReference>
<dbReference type="Pfam" id="PF08711">
    <property type="entry name" value="Med26"/>
    <property type="match status" value="1"/>
</dbReference>
<dbReference type="FunFam" id="2.170.270.10:FF:000033">
    <property type="entry name" value="Histone-lysine N-methyltransferase"/>
    <property type="match status" value="1"/>
</dbReference>
<dbReference type="SMART" id="SM00317">
    <property type="entry name" value="SET"/>
    <property type="match status" value="1"/>
</dbReference>
<dbReference type="InterPro" id="IPR001214">
    <property type="entry name" value="SET_dom"/>
</dbReference>
<evidence type="ECO:0000256" key="5">
    <source>
        <dbReference type="ARBA" id="ARBA00018028"/>
    </source>
</evidence>
<dbReference type="CDD" id="cd19172">
    <property type="entry name" value="SET_SETD2"/>
    <property type="match status" value="1"/>
</dbReference>
<dbReference type="InterPro" id="IPR017923">
    <property type="entry name" value="TFIIS_N"/>
</dbReference>
<feature type="compositionally biased region" description="Basic and acidic residues" evidence="16">
    <location>
        <begin position="974"/>
        <end position="983"/>
    </location>
</feature>
<feature type="compositionally biased region" description="Polar residues" evidence="16">
    <location>
        <begin position="683"/>
        <end position="696"/>
    </location>
</feature>
<organism evidence="21 22">
    <name type="scientific">Beauveria asiatica</name>
    <dbReference type="NCBI Taxonomy" id="1069075"/>
    <lineage>
        <taxon>Eukaryota</taxon>
        <taxon>Fungi</taxon>
        <taxon>Dikarya</taxon>
        <taxon>Ascomycota</taxon>
        <taxon>Pezizomycotina</taxon>
        <taxon>Sordariomycetes</taxon>
        <taxon>Hypocreomycetidae</taxon>
        <taxon>Hypocreales</taxon>
        <taxon>Cordycipitaceae</taxon>
        <taxon>Beauveria</taxon>
    </lineage>
</organism>